<sequence>MENGESAQKIISMMGLQGNLSSYAIKHGIIPPSESRFEIKLQPTQSICKNGQKEKEESTLRKGRIYLTMDSFNNTTSFHFKVQKDSGYEEQLHLIHQM</sequence>
<protein>
    <submittedName>
        <fullName evidence="1">Uncharacterized protein</fullName>
    </submittedName>
</protein>
<dbReference type="VEuPathDB" id="FungiDB:RhiirFUN_010695"/>
<dbReference type="OrthoDB" id="10315692at2759"/>
<dbReference type="Proteomes" id="UP000684084">
    <property type="component" value="Unassembled WGS sequence"/>
</dbReference>
<evidence type="ECO:0000313" key="2">
    <source>
        <dbReference type="Proteomes" id="UP000684084"/>
    </source>
</evidence>
<gene>
    <name evidence="1" type="ORF">CHRIB12_LOCUS6478</name>
</gene>
<proteinExistence type="predicted"/>
<organism evidence="1 2">
    <name type="scientific">Rhizophagus irregularis</name>
    <dbReference type="NCBI Taxonomy" id="588596"/>
    <lineage>
        <taxon>Eukaryota</taxon>
        <taxon>Fungi</taxon>
        <taxon>Fungi incertae sedis</taxon>
        <taxon>Mucoromycota</taxon>
        <taxon>Glomeromycotina</taxon>
        <taxon>Glomeromycetes</taxon>
        <taxon>Glomerales</taxon>
        <taxon>Glomeraceae</taxon>
        <taxon>Rhizophagus</taxon>
    </lineage>
</organism>
<reference evidence="1" key="1">
    <citation type="submission" date="2020-05" db="EMBL/GenBank/DDBJ databases">
        <authorList>
            <person name="Rincon C."/>
            <person name="Sanders R I."/>
            <person name="Robbins C."/>
            <person name="Chaturvedi A."/>
        </authorList>
    </citation>
    <scope>NUCLEOTIDE SEQUENCE</scope>
    <source>
        <strain evidence="1">CHB12</strain>
    </source>
</reference>
<evidence type="ECO:0000313" key="1">
    <source>
        <dbReference type="EMBL" id="CAB5356684.1"/>
    </source>
</evidence>
<name>A0A916E2D2_9GLOM</name>
<dbReference type="EMBL" id="CAGKOT010000010">
    <property type="protein sequence ID" value="CAB5356684.1"/>
    <property type="molecule type" value="Genomic_DNA"/>
</dbReference>
<accession>A0A916E2D2</accession>
<dbReference type="AlphaFoldDB" id="A0A916E2D2"/>
<comment type="caution">
    <text evidence="1">The sequence shown here is derived from an EMBL/GenBank/DDBJ whole genome shotgun (WGS) entry which is preliminary data.</text>
</comment>